<evidence type="ECO:0000256" key="2">
    <source>
        <dbReference type="SAM" id="SignalP"/>
    </source>
</evidence>
<feature type="chain" id="PRO_5009321303" evidence="2">
    <location>
        <begin position="22"/>
        <end position="169"/>
    </location>
</feature>
<proteinExistence type="predicted"/>
<feature type="compositionally biased region" description="Basic residues" evidence="1">
    <location>
        <begin position="105"/>
        <end position="114"/>
    </location>
</feature>
<feature type="region of interest" description="Disordered" evidence="1">
    <location>
        <begin position="42"/>
        <end position="143"/>
    </location>
</feature>
<organism evidence="3 4">
    <name type="scientific">Macrostomum lignano</name>
    <dbReference type="NCBI Taxonomy" id="282301"/>
    <lineage>
        <taxon>Eukaryota</taxon>
        <taxon>Metazoa</taxon>
        <taxon>Spiralia</taxon>
        <taxon>Lophotrochozoa</taxon>
        <taxon>Platyhelminthes</taxon>
        <taxon>Rhabditophora</taxon>
        <taxon>Macrostomorpha</taxon>
        <taxon>Macrostomida</taxon>
        <taxon>Macrostomidae</taxon>
        <taxon>Macrostomum</taxon>
    </lineage>
</organism>
<evidence type="ECO:0000256" key="1">
    <source>
        <dbReference type="SAM" id="MobiDB-lite"/>
    </source>
</evidence>
<feature type="compositionally biased region" description="Basic residues" evidence="1">
    <location>
        <begin position="125"/>
        <end position="135"/>
    </location>
</feature>
<feature type="compositionally biased region" description="Polar residues" evidence="1">
    <location>
        <begin position="55"/>
        <end position="83"/>
    </location>
</feature>
<sequence>MVATEKLIFVCLLVMASLAAAETGSVTGTMVTTAKALCHRAATAQPTTRGIMLSTDGTTTTQARPTSNVPPFRTSNVPPSRLQTPPRRERALAASNGTSNAPPPHFKRTPRRTAAHSQASESRRMSHTKTKSQSHHPRDSSGKRSYYWDVCSHWINGRERLYVCKKQIR</sequence>
<protein>
    <submittedName>
        <fullName evidence="4">Secreted protein</fullName>
    </submittedName>
</protein>
<dbReference type="Proteomes" id="UP000095280">
    <property type="component" value="Unplaced"/>
</dbReference>
<feature type="signal peptide" evidence="2">
    <location>
        <begin position="1"/>
        <end position="21"/>
    </location>
</feature>
<name>A0A1I8IZF9_9PLAT</name>
<evidence type="ECO:0000313" key="4">
    <source>
        <dbReference type="WBParaSite" id="maker-uti_cns_0044048-snap-gene-0.1-mRNA-1"/>
    </source>
</evidence>
<dbReference type="AlphaFoldDB" id="A0A1I8IZF9"/>
<evidence type="ECO:0000313" key="3">
    <source>
        <dbReference type="Proteomes" id="UP000095280"/>
    </source>
</evidence>
<accession>A0A1I8IZF9</accession>
<dbReference type="WBParaSite" id="maker-uti_cns_0044048-snap-gene-0.1-mRNA-1">
    <property type="protein sequence ID" value="maker-uti_cns_0044048-snap-gene-0.1-mRNA-1"/>
    <property type="gene ID" value="maker-uti_cns_0044048-snap-gene-0.1"/>
</dbReference>
<keyword evidence="2" id="KW-0732">Signal</keyword>
<keyword evidence="3" id="KW-1185">Reference proteome</keyword>
<reference evidence="4" key="1">
    <citation type="submission" date="2016-11" db="UniProtKB">
        <authorList>
            <consortium name="WormBaseParasite"/>
        </authorList>
    </citation>
    <scope>IDENTIFICATION</scope>
</reference>